<feature type="domain" description="HTH luxR-type" evidence="4">
    <location>
        <begin position="972"/>
        <end position="1037"/>
    </location>
</feature>
<dbReference type="InterPro" id="IPR027417">
    <property type="entry name" value="P-loop_NTPase"/>
</dbReference>
<dbReference type="OrthoDB" id="3333376at2"/>
<dbReference type="SUPFAM" id="SSF52540">
    <property type="entry name" value="P-loop containing nucleoside triphosphate hydrolases"/>
    <property type="match status" value="1"/>
</dbReference>
<dbReference type="GO" id="GO:0005737">
    <property type="term" value="C:cytoplasm"/>
    <property type="evidence" value="ECO:0007669"/>
    <property type="project" value="TreeGrafter"/>
</dbReference>
<feature type="compositionally biased region" description="Low complexity" evidence="3">
    <location>
        <begin position="13"/>
        <end position="23"/>
    </location>
</feature>
<dbReference type="GO" id="GO:0006355">
    <property type="term" value="P:regulation of DNA-templated transcription"/>
    <property type="evidence" value="ECO:0007669"/>
    <property type="project" value="InterPro"/>
</dbReference>
<accession>A0A0J7ZA46</accession>
<comment type="caution">
    <text evidence="5">The sequence shown here is derived from an EMBL/GenBank/DDBJ whole genome shotgun (WGS) entry which is preliminary data.</text>
</comment>
<dbReference type="InterPro" id="IPR036388">
    <property type="entry name" value="WH-like_DNA-bd_sf"/>
</dbReference>
<evidence type="ECO:0000256" key="1">
    <source>
        <dbReference type="ARBA" id="ARBA00022741"/>
    </source>
</evidence>
<name>A0A0J7ZA46_STRVR</name>
<dbReference type="AlphaFoldDB" id="A0A0J7ZA46"/>
<feature type="region of interest" description="Disordered" evidence="3">
    <location>
        <begin position="101"/>
        <end position="128"/>
    </location>
</feature>
<reference evidence="5 6" key="1">
    <citation type="submission" date="2015-06" db="EMBL/GenBank/DDBJ databases">
        <authorList>
            <person name="Ju K.-S."/>
            <person name="Doroghazi J.R."/>
            <person name="Metcalf W.W."/>
        </authorList>
    </citation>
    <scope>NUCLEOTIDE SEQUENCE [LARGE SCALE GENOMIC DNA]</scope>
    <source>
        <strain evidence="5 6">NRRL 3414</strain>
    </source>
</reference>
<sequence length="1044" mass="111791">MTARCADHPGTSEEPAGPAAPREPVGRDDEIRRLWDAVTSPSGPFVVLLHGEVGAGRSTVLATLGRRLRAAGTPAHLVRCLPGEALTPGLLAHRLLTALVDPTPASPTAGRTLEPRRGGATTSPYDQCPRDGSGALEQALRAHGPVVLLVDDAQHADPETLALLRSLLPTLPSVRLVLSVVGPGSAPWDGTYVVELPPLTRSDLVRLLTDRLRAVPDDILVDEVHRLSGGNPAAVMAVVAPAGSAMIRVLIGRAHLVADQPPPVLRGNDRFTAFLHGLGDPIWRTARALSLLEDLAEQTPDLIATATDLPRETVTEALDHLTRCGLVTGPRSADTDARSPEAGPRPLGTGVRSPAEGTRHPENGARSPGVGPRFPEAEARSPEVGPRSWKAGTRIPEAETQSSDVGARIPDVDARSSAAGAREPVGWRFRIPLVGVALRTRAGPYERRVVSAVAVRARWAAEDRADGDGTRQGDDPARDAWLADRLVDAGGLVDRERAARDLFGIVERLSDSRPRQSAGWLTAAVEACDDDQRCAAAVTDYAVRTLHMKQFQPLDETVWALVRNLPEQPDPCTRRRLLAVEVAQLAARGDTAGLSQRYWALVTNARERLMVPAVLAASLLGRWSDIPTLLTAADTRRFTEECERQAANASRAVVGLIAGDPTPLYDLLRTPADHPSSHVRTFEYTASLCEHLLIAEDSRKVTELLAEQGVTVDCLPLKYAVMHRFLTGAWQQALAAAGSLMANSPPTARGPLDLLVHARAATALLAQGWPSRAGTVLDLPDPAGLPMSYLLAAEKAAVHRFLGRTDAARDTLRQGLSEATRSGFVLGTAALWSGLTLIEAERGRPDLVASGLGELSRVARRGRDCDRLTHLRTRIETLTALPGPHRRPFKGVPDARAAITLARSLGQPFELARTLLAVARAEHAAPGRGEPPHGDATAEQLLREAYDLFGGLGALLWRHRTRAALREAGLPVPRHPAVAEETEVLLARLVSEGLSNRQLAEVLAVSETSVSTRLNRLYRRIGVRSRVELATAVATGHHAPPTEP</sequence>
<dbReference type="GO" id="GO:0003677">
    <property type="term" value="F:DNA binding"/>
    <property type="evidence" value="ECO:0007669"/>
    <property type="project" value="InterPro"/>
</dbReference>
<dbReference type="GO" id="GO:0004016">
    <property type="term" value="F:adenylate cyclase activity"/>
    <property type="evidence" value="ECO:0007669"/>
    <property type="project" value="TreeGrafter"/>
</dbReference>
<dbReference type="Pfam" id="PF13191">
    <property type="entry name" value="AAA_16"/>
    <property type="match status" value="1"/>
</dbReference>
<organism evidence="5 6">
    <name type="scientific">Streptomyces viridochromogenes</name>
    <dbReference type="NCBI Taxonomy" id="1938"/>
    <lineage>
        <taxon>Bacteria</taxon>
        <taxon>Bacillati</taxon>
        <taxon>Actinomycetota</taxon>
        <taxon>Actinomycetes</taxon>
        <taxon>Kitasatosporales</taxon>
        <taxon>Streptomycetaceae</taxon>
        <taxon>Streptomyces</taxon>
    </lineage>
</organism>
<dbReference type="GO" id="GO:0005524">
    <property type="term" value="F:ATP binding"/>
    <property type="evidence" value="ECO:0007669"/>
    <property type="project" value="UniProtKB-KW"/>
</dbReference>
<keyword evidence="1" id="KW-0547">Nucleotide-binding</keyword>
<feature type="region of interest" description="Disordered" evidence="3">
    <location>
        <begin position="1"/>
        <end position="26"/>
    </location>
</feature>
<dbReference type="SMART" id="SM00382">
    <property type="entry name" value="AAA"/>
    <property type="match status" value="1"/>
</dbReference>
<feature type="region of interest" description="Disordered" evidence="3">
    <location>
        <begin position="325"/>
        <end position="404"/>
    </location>
</feature>
<dbReference type="InterPro" id="IPR003593">
    <property type="entry name" value="AAA+_ATPase"/>
</dbReference>
<dbReference type="EMBL" id="LFNT01000028">
    <property type="protein sequence ID" value="KMS72352.1"/>
    <property type="molecule type" value="Genomic_DNA"/>
</dbReference>
<dbReference type="PANTHER" id="PTHR16305">
    <property type="entry name" value="TESTICULAR SOLUBLE ADENYLYL CYCLASE"/>
    <property type="match status" value="1"/>
</dbReference>
<gene>
    <name evidence="5" type="ORF">ACM01_23725</name>
</gene>
<dbReference type="InterPro" id="IPR041664">
    <property type="entry name" value="AAA_16"/>
</dbReference>
<dbReference type="PANTHER" id="PTHR16305:SF35">
    <property type="entry name" value="TRANSCRIPTIONAL ACTIVATOR DOMAIN"/>
    <property type="match status" value="1"/>
</dbReference>
<dbReference type="InterPro" id="IPR000792">
    <property type="entry name" value="Tscrpt_reg_LuxR_C"/>
</dbReference>
<evidence type="ECO:0000313" key="6">
    <source>
        <dbReference type="Proteomes" id="UP000037432"/>
    </source>
</evidence>
<protein>
    <recommendedName>
        <fullName evidence="4">HTH luxR-type domain-containing protein</fullName>
    </recommendedName>
</protein>
<evidence type="ECO:0000256" key="2">
    <source>
        <dbReference type="ARBA" id="ARBA00022840"/>
    </source>
</evidence>
<evidence type="ECO:0000256" key="3">
    <source>
        <dbReference type="SAM" id="MobiDB-lite"/>
    </source>
</evidence>
<keyword evidence="2" id="KW-0067">ATP-binding</keyword>
<dbReference type="Gene3D" id="1.10.10.10">
    <property type="entry name" value="Winged helix-like DNA-binding domain superfamily/Winged helix DNA-binding domain"/>
    <property type="match status" value="1"/>
</dbReference>
<dbReference type="SMART" id="SM00421">
    <property type="entry name" value="HTH_LUXR"/>
    <property type="match status" value="1"/>
</dbReference>
<dbReference type="PROSITE" id="PS50043">
    <property type="entry name" value="HTH_LUXR_2"/>
    <property type="match status" value="1"/>
</dbReference>
<proteinExistence type="predicted"/>
<dbReference type="Proteomes" id="UP000037432">
    <property type="component" value="Unassembled WGS sequence"/>
</dbReference>
<feature type="compositionally biased region" description="Basic and acidic residues" evidence="3">
    <location>
        <begin position="1"/>
        <end position="11"/>
    </location>
</feature>
<dbReference type="SUPFAM" id="SSF46894">
    <property type="entry name" value="C-terminal effector domain of the bipartite response regulators"/>
    <property type="match status" value="1"/>
</dbReference>
<dbReference type="PATRIC" id="fig|1938.3.peg.4576"/>
<dbReference type="Pfam" id="PF00196">
    <property type="entry name" value="GerE"/>
    <property type="match status" value="1"/>
</dbReference>
<evidence type="ECO:0000259" key="4">
    <source>
        <dbReference type="PROSITE" id="PS50043"/>
    </source>
</evidence>
<dbReference type="RefSeq" id="WP_048583355.1">
    <property type="nucleotide sequence ID" value="NZ_LFNT01000028.1"/>
</dbReference>
<dbReference type="InterPro" id="IPR016032">
    <property type="entry name" value="Sig_transdc_resp-reg_C-effctor"/>
</dbReference>
<evidence type="ECO:0000313" key="5">
    <source>
        <dbReference type="EMBL" id="KMS72352.1"/>
    </source>
</evidence>